<proteinExistence type="predicted"/>
<evidence type="ECO:0000313" key="1">
    <source>
        <dbReference type="EMBL" id="KAL3116865.1"/>
    </source>
</evidence>
<organism evidence="1 2">
    <name type="scientific">Heterodera trifolii</name>
    <dbReference type="NCBI Taxonomy" id="157864"/>
    <lineage>
        <taxon>Eukaryota</taxon>
        <taxon>Metazoa</taxon>
        <taxon>Ecdysozoa</taxon>
        <taxon>Nematoda</taxon>
        <taxon>Chromadorea</taxon>
        <taxon>Rhabditida</taxon>
        <taxon>Tylenchina</taxon>
        <taxon>Tylenchomorpha</taxon>
        <taxon>Tylenchoidea</taxon>
        <taxon>Heteroderidae</taxon>
        <taxon>Heteroderinae</taxon>
        <taxon>Heterodera</taxon>
    </lineage>
</organism>
<gene>
    <name evidence="1" type="ORF">niasHT_003389</name>
</gene>
<keyword evidence="2" id="KW-1185">Reference proteome</keyword>
<dbReference type="InterPro" id="IPR008974">
    <property type="entry name" value="TRAF-like"/>
</dbReference>
<sequence>MPRLVMAETENWSCKCLAIVRIVSQKCGVPDFKKEFIEETTFNSESVAKGFPDFMSFAELMDPEKGFYDQSGDKVTLAIDVTVKETKTGDK</sequence>
<dbReference type="AlphaFoldDB" id="A0ABD2LNN2"/>
<dbReference type="SUPFAM" id="SSF49599">
    <property type="entry name" value="TRAF domain-like"/>
    <property type="match status" value="1"/>
</dbReference>
<protein>
    <submittedName>
        <fullName evidence="1">Uncharacterized protein</fullName>
    </submittedName>
</protein>
<dbReference type="Proteomes" id="UP001620626">
    <property type="component" value="Unassembled WGS sequence"/>
</dbReference>
<accession>A0ABD2LNN2</accession>
<reference evidence="1 2" key="1">
    <citation type="submission" date="2024-10" db="EMBL/GenBank/DDBJ databases">
        <authorList>
            <person name="Kim D."/>
        </authorList>
    </citation>
    <scope>NUCLEOTIDE SEQUENCE [LARGE SCALE GENOMIC DNA]</scope>
    <source>
        <strain evidence="1">BH-2024</strain>
    </source>
</reference>
<dbReference type="Gene3D" id="2.60.210.10">
    <property type="entry name" value="Apoptosis, Tumor Necrosis Factor Receptor Associated Protein 2, Chain A"/>
    <property type="match status" value="1"/>
</dbReference>
<name>A0ABD2LNN2_9BILA</name>
<comment type="caution">
    <text evidence="1">The sequence shown here is derived from an EMBL/GenBank/DDBJ whole genome shotgun (WGS) entry which is preliminary data.</text>
</comment>
<dbReference type="EMBL" id="JBICBT010000342">
    <property type="protein sequence ID" value="KAL3116865.1"/>
    <property type="molecule type" value="Genomic_DNA"/>
</dbReference>
<evidence type="ECO:0000313" key="2">
    <source>
        <dbReference type="Proteomes" id="UP001620626"/>
    </source>
</evidence>